<dbReference type="Proteomes" id="UP000298663">
    <property type="component" value="Unassembled WGS sequence"/>
</dbReference>
<reference evidence="1 2" key="2">
    <citation type="journal article" date="2019" name="G3 (Bethesda)">
        <title>Hybrid Assembly of the Genome of the Entomopathogenic Nematode Steinernema carpocapsae Identifies the X-Chromosome.</title>
        <authorList>
            <person name="Serra L."/>
            <person name="Macchietto M."/>
            <person name="Macias-Munoz A."/>
            <person name="McGill C.J."/>
            <person name="Rodriguez I.M."/>
            <person name="Rodriguez B."/>
            <person name="Murad R."/>
            <person name="Mortazavi A."/>
        </authorList>
    </citation>
    <scope>NUCLEOTIDE SEQUENCE [LARGE SCALE GENOMIC DNA]</scope>
    <source>
        <strain evidence="1 2">ALL</strain>
    </source>
</reference>
<evidence type="ECO:0000313" key="2">
    <source>
        <dbReference type="Proteomes" id="UP000298663"/>
    </source>
</evidence>
<comment type="caution">
    <text evidence="1">The sequence shown here is derived from an EMBL/GenBank/DDBJ whole genome shotgun (WGS) entry which is preliminary data.</text>
</comment>
<evidence type="ECO:0000313" key="1">
    <source>
        <dbReference type="EMBL" id="TKR86600.1"/>
    </source>
</evidence>
<keyword evidence="2" id="KW-1185">Reference proteome</keyword>
<dbReference type="EMBL" id="AZBU02000003">
    <property type="protein sequence ID" value="TKR86600.1"/>
    <property type="molecule type" value="Genomic_DNA"/>
</dbReference>
<proteinExistence type="predicted"/>
<name>A0A4U5NTU0_STECR</name>
<reference evidence="1 2" key="1">
    <citation type="journal article" date="2015" name="Genome Biol.">
        <title>Comparative genomics of Steinernema reveals deeply conserved gene regulatory networks.</title>
        <authorList>
            <person name="Dillman A.R."/>
            <person name="Macchietto M."/>
            <person name="Porter C.F."/>
            <person name="Rogers A."/>
            <person name="Williams B."/>
            <person name="Antoshechkin I."/>
            <person name="Lee M.M."/>
            <person name="Goodwin Z."/>
            <person name="Lu X."/>
            <person name="Lewis E.E."/>
            <person name="Goodrich-Blair H."/>
            <person name="Stock S.P."/>
            <person name="Adams B.J."/>
            <person name="Sternberg P.W."/>
            <person name="Mortazavi A."/>
        </authorList>
    </citation>
    <scope>NUCLEOTIDE SEQUENCE [LARGE SCALE GENOMIC DNA]</scope>
    <source>
        <strain evidence="1 2">ALL</strain>
    </source>
</reference>
<protein>
    <submittedName>
        <fullName evidence="1">Uncharacterized protein</fullName>
    </submittedName>
</protein>
<gene>
    <name evidence="1" type="ORF">L596_011163</name>
</gene>
<organism evidence="1 2">
    <name type="scientific">Steinernema carpocapsae</name>
    <name type="common">Entomopathogenic nematode</name>
    <dbReference type="NCBI Taxonomy" id="34508"/>
    <lineage>
        <taxon>Eukaryota</taxon>
        <taxon>Metazoa</taxon>
        <taxon>Ecdysozoa</taxon>
        <taxon>Nematoda</taxon>
        <taxon>Chromadorea</taxon>
        <taxon>Rhabditida</taxon>
        <taxon>Tylenchina</taxon>
        <taxon>Panagrolaimomorpha</taxon>
        <taxon>Strongyloidoidea</taxon>
        <taxon>Steinernematidae</taxon>
        <taxon>Steinernema</taxon>
    </lineage>
</organism>
<sequence length="75" mass="8491">MESDLFPECSPTTFLRRVWISSPDASLSSLLQRMFESTRLILASRLRSCTNVEDSTPTLTPLTWSTVRAPTLWDA</sequence>
<accession>A0A4U5NTU0</accession>
<dbReference type="AlphaFoldDB" id="A0A4U5NTU0"/>